<comment type="caution">
    <text evidence="2">The sequence shown here is derived from an EMBL/GenBank/DDBJ whole genome shotgun (WGS) entry which is preliminary data.</text>
</comment>
<proteinExistence type="predicted"/>
<sequence>MILLPLAELPNSHPGDAITDVLGVVAVCSFLGIACYIGLQVLKDSHRKVSAGANSLEDFGADAEAEREAAKPKVVVNEREELERHCREIEIDILETGRTKLSDFALIAENTFDKVADGYASNSFGHEGETHAVRSKKFLSVCERQWGALRSDIGYVSYMDIQDHLRHILINHRMLNGSNHATSETLDMSPDVLRSQELVALVRVVPKEKVKLVQEQLLKAIAAFRNAYEEECKAWLNEQIVKVGGEMRPKKSRKVQVPDTEYYNKFKQLKIRLEVVARLADSVTEKTERVSEAGLALSQVIHVGTILRILATLPEWFTELELTQRH</sequence>
<evidence type="ECO:0000313" key="2">
    <source>
        <dbReference type="EMBL" id="MBC2607674.1"/>
    </source>
</evidence>
<dbReference type="RefSeq" id="WP_185661545.1">
    <property type="nucleotide sequence ID" value="NZ_CAWPOO010000013.1"/>
</dbReference>
<keyword evidence="1" id="KW-0472">Membrane</keyword>
<evidence type="ECO:0000313" key="3">
    <source>
        <dbReference type="Proteomes" id="UP000526501"/>
    </source>
</evidence>
<accession>A0A7X1B981</accession>
<feature type="transmembrane region" description="Helical" evidence="1">
    <location>
        <begin position="20"/>
        <end position="39"/>
    </location>
</feature>
<keyword evidence="1" id="KW-0812">Transmembrane</keyword>
<dbReference type="Proteomes" id="UP000526501">
    <property type="component" value="Unassembled WGS sequence"/>
</dbReference>
<dbReference type="AlphaFoldDB" id="A0A7X1B981"/>
<gene>
    <name evidence="2" type="ORF">H5P27_16600</name>
</gene>
<protein>
    <submittedName>
        <fullName evidence="2">Uncharacterized protein</fullName>
    </submittedName>
</protein>
<keyword evidence="1" id="KW-1133">Transmembrane helix</keyword>
<name>A0A7X1B981_9BACT</name>
<organism evidence="2 3">
    <name type="scientific">Pelagicoccus albus</name>
    <dbReference type="NCBI Taxonomy" id="415222"/>
    <lineage>
        <taxon>Bacteria</taxon>
        <taxon>Pseudomonadati</taxon>
        <taxon>Verrucomicrobiota</taxon>
        <taxon>Opitutia</taxon>
        <taxon>Puniceicoccales</taxon>
        <taxon>Pelagicoccaceae</taxon>
        <taxon>Pelagicoccus</taxon>
    </lineage>
</organism>
<evidence type="ECO:0000256" key="1">
    <source>
        <dbReference type="SAM" id="Phobius"/>
    </source>
</evidence>
<reference evidence="2 3" key="1">
    <citation type="submission" date="2020-07" db="EMBL/GenBank/DDBJ databases">
        <authorList>
            <person name="Feng X."/>
        </authorList>
    </citation>
    <scope>NUCLEOTIDE SEQUENCE [LARGE SCALE GENOMIC DNA]</scope>
    <source>
        <strain evidence="2 3">JCM23202</strain>
    </source>
</reference>
<keyword evidence="3" id="KW-1185">Reference proteome</keyword>
<dbReference type="EMBL" id="JACHVC010000013">
    <property type="protein sequence ID" value="MBC2607674.1"/>
    <property type="molecule type" value="Genomic_DNA"/>
</dbReference>